<evidence type="ECO:0000313" key="2">
    <source>
        <dbReference type="Proteomes" id="UP001595445"/>
    </source>
</evidence>
<reference evidence="2" key="1">
    <citation type="journal article" date="2019" name="Int. J. Syst. Evol. Microbiol.">
        <title>The Global Catalogue of Microorganisms (GCM) 10K type strain sequencing project: providing services to taxonomists for standard genome sequencing and annotation.</title>
        <authorList>
            <consortium name="The Broad Institute Genomics Platform"/>
            <consortium name="The Broad Institute Genome Sequencing Center for Infectious Disease"/>
            <person name="Wu L."/>
            <person name="Ma J."/>
        </authorList>
    </citation>
    <scope>NUCLEOTIDE SEQUENCE [LARGE SCALE GENOMIC DNA]</scope>
    <source>
        <strain evidence="2">KCTC 62102</strain>
    </source>
</reference>
<dbReference type="EMBL" id="JBHRSM010000023">
    <property type="protein sequence ID" value="MFC3086958.1"/>
    <property type="molecule type" value="Genomic_DNA"/>
</dbReference>
<evidence type="ECO:0000313" key="1">
    <source>
        <dbReference type="EMBL" id="MFC3086958.1"/>
    </source>
</evidence>
<dbReference type="Gene3D" id="3.10.50.30">
    <property type="entry name" value="Transcription elongation factor, GreA/GreB, C-terminal domain"/>
    <property type="match status" value="1"/>
</dbReference>
<accession>A0ABV7DV25</accession>
<organism evidence="1 2">
    <name type="scientific">Tabrizicola soli</name>
    <dbReference type="NCBI Taxonomy" id="2185115"/>
    <lineage>
        <taxon>Bacteria</taxon>
        <taxon>Pseudomonadati</taxon>
        <taxon>Pseudomonadota</taxon>
        <taxon>Alphaproteobacteria</taxon>
        <taxon>Rhodobacterales</taxon>
        <taxon>Paracoccaceae</taxon>
        <taxon>Tabrizicola</taxon>
    </lineage>
</organism>
<dbReference type="InterPro" id="IPR036953">
    <property type="entry name" value="GreA/GreB_C_sf"/>
</dbReference>
<comment type="caution">
    <text evidence="1">The sequence shown here is derived from an EMBL/GenBank/DDBJ whole genome shotgun (WGS) entry which is preliminary data.</text>
</comment>
<protein>
    <recommendedName>
        <fullName evidence="3">Transcription elongation factor GreA/GreB C-terminal domain-containing protein</fullName>
    </recommendedName>
</protein>
<dbReference type="Proteomes" id="UP001595445">
    <property type="component" value="Unassembled WGS sequence"/>
</dbReference>
<gene>
    <name evidence="1" type="ORF">ACFOD6_12970</name>
</gene>
<evidence type="ECO:0008006" key="3">
    <source>
        <dbReference type="Google" id="ProtNLM"/>
    </source>
</evidence>
<proteinExistence type="predicted"/>
<sequence length="169" mass="18353">MHCRPEVPQPSGAGNLPDCHPAAAADEVAALRPIRSILGRTDYWRLNEHRRRAESLGSPLLMRLARLIRAKMLDAAILDPDQLPPDVVTGTSCVTFAIGQRRPETRILYHFDYADRRRNQLHVGTFAGVTLIGMRVGQRMRLLDGSGVAGEIRVLAVGPDSATAGPASG</sequence>
<dbReference type="RefSeq" id="WP_197642795.1">
    <property type="nucleotide sequence ID" value="NZ_JAEACP010000006.1"/>
</dbReference>
<keyword evidence="2" id="KW-1185">Reference proteome</keyword>
<name>A0ABV7DV25_9RHOB</name>